<feature type="binding site" evidence="17">
    <location>
        <position position="834"/>
    </location>
    <ligand>
        <name>Mg(2+)</name>
        <dbReference type="ChEBI" id="CHEBI:18420"/>
        <label>3</label>
    </ligand>
</feature>
<feature type="binding site" evidence="17">
    <location>
        <position position="243"/>
    </location>
    <ligand>
        <name>ATP</name>
        <dbReference type="ChEBI" id="CHEBI:30616"/>
        <label>1</label>
    </ligand>
</feature>
<dbReference type="Pfam" id="PF02142">
    <property type="entry name" value="MGS"/>
    <property type="match status" value="1"/>
</dbReference>
<dbReference type="InterPro" id="IPR005483">
    <property type="entry name" value="CPSase_dom"/>
</dbReference>
<feature type="binding site" evidence="17">
    <location>
        <position position="749"/>
    </location>
    <ligand>
        <name>ATP</name>
        <dbReference type="ChEBI" id="CHEBI:30616"/>
        <label>2</label>
    </ligand>
</feature>
<feature type="domain" description="ATP-grasp" evidence="18">
    <location>
        <begin position="671"/>
        <end position="863"/>
    </location>
</feature>
<comment type="caution">
    <text evidence="17">Lacks conserved residue(s) required for the propagation of feature annotation.</text>
</comment>
<evidence type="ECO:0000256" key="17">
    <source>
        <dbReference type="HAMAP-Rule" id="MF_01210"/>
    </source>
</evidence>
<evidence type="ECO:0000256" key="13">
    <source>
        <dbReference type="ARBA" id="ARBA00023211"/>
    </source>
</evidence>
<dbReference type="PROSITE" id="PS51855">
    <property type="entry name" value="MGS"/>
    <property type="match status" value="1"/>
</dbReference>
<keyword evidence="6 17" id="KW-0028">Amino-acid biosynthesis</keyword>
<keyword evidence="5 17" id="KW-0436">Ligase</keyword>
<feature type="binding site" evidence="17">
    <location>
        <position position="834"/>
    </location>
    <ligand>
        <name>Mg(2+)</name>
        <dbReference type="ChEBI" id="CHEBI:18420"/>
        <label>4</label>
    </ligand>
</feature>
<keyword evidence="12 17" id="KW-0665">Pyrimidine biosynthesis</keyword>
<evidence type="ECO:0000313" key="21">
    <source>
        <dbReference type="Proteomes" id="UP000186341"/>
    </source>
</evidence>
<dbReference type="NCBIfam" id="TIGR01369">
    <property type="entry name" value="CPSaseII_lrg"/>
    <property type="match status" value="1"/>
</dbReference>
<dbReference type="InterPro" id="IPR011607">
    <property type="entry name" value="MGS-like_dom"/>
</dbReference>
<dbReference type="Pfam" id="PF02786">
    <property type="entry name" value="CPSase_L_D2"/>
    <property type="match status" value="2"/>
</dbReference>
<evidence type="ECO:0000256" key="1">
    <source>
        <dbReference type="ARBA" id="ARBA00001936"/>
    </source>
</evidence>
<feature type="domain" description="ATP-grasp" evidence="18">
    <location>
        <begin position="133"/>
        <end position="327"/>
    </location>
</feature>
<comment type="catalytic activity">
    <reaction evidence="15 17">
        <text>hydrogencarbonate + L-glutamine + 2 ATP + H2O = carbamoyl phosphate + L-glutamate + 2 ADP + phosphate + 2 H(+)</text>
        <dbReference type="Rhea" id="RHEA:18633"/>
        <dbReference type="ChEBI" id="CHEBI:15377"/>
        <dbReference type="ChEBI" id="CHEBI:15378"/>
        <dbReference type="ChEBI" id="CHEBI:17544"/>
        <dbReference type="ChEBI" id="CHEBI:29985"/>
        <dbReference type="ChEBI" id="CHEBI:30616"/>
        <dbReference type="ChEBI" id="CHEBI:43474"/>
        <dbReference type="ChEBI" id="CHEBI:58228"/>
        <dbReference type="ChEBI" id="CHEBI:58359"/>
        <dbReference type="ChEBI" id="CHEBI:456216"/>
        <dbReference type="EC" id="6.3.5.5"/>
    </reaction>
</comment>
<evidence type="ECO:0000259" key="18">
    <source>
        <dbReference type="PROSITE" id="PS50975"/>
    </source>
</evidence>
<feature type="binding site" evidence="17">
    <location>
        <position position="753"/>
    </location>
    <ligand>
        <name>ATP</name>
        <dbReference type="ChEBI" id="CHEBI:30616"/>
        <label>2</label>
    </ligand>
</feature>
<dbReference type="AlphaFoldDB" id="A0A1U7NGP4"/>
<keyword evidence="10 17" id="KW-0067">ATP-binding</keyword>
<feature type="binding site" evidence="17">
    <location>
        <position position="208"/>
    </location>
    <ligand>
        <name>ATP</name>
        <dbReference type="ChEBI" id="CHEBI:30616"/>
        <label>1</label>
    </ligand>
</feature>
<dbReference type="HAMAP" id="MF_01210_B">
    <property type="entry name" value="CPSase_L_chain_B"/>
    <property type="match status" value="1"/>
</dbReference>
<feature type="binding site" evidence="17">
    <location>
        <position position="129"/>
    </location>
    <ligand>
        <name>ATP</name>
        <dbReference type="ChEBI" id="CHEBI:30616"/>
        <label>1</label>
    </ligand>
</feature>
<dbReference type="FunFam" id="3.40.50.20:FF:000001">
    <property type="entry name" value="Carbamoyl-phosphate synthase large chain"/>
    <property type="match status" value="1"/>
</dbReference>
<dbReference type="SMART" id="SM00851">
    <property type="entry name" value="MGS"/>
    <property type="match status" value="1"/>
</dbReference>
<feature type="binding site" evidence="17">
    <location>
        <position position="300"/>
    </location>
    <ligand>
        <name>Mg(2+)</name>
        <dbReference type="ChEBI" id="CHEBI:18420"/>
        <label>2</label>
    </ligand>
</feature>
<protein>
    <recommendedName>
        <fullName evidence="17">Carbamoyl phosphate synthase large chain</fullName>
        <ecNumber evidence="17">6.3.4.16</ecNumber>
        <ecNumber evidence="17">6.3.5.5</ecNumber>
    </recommendedName>
    <alternativeName>
        <fullName evidence="17">Carbamoyl phosphate synthetase ammonia chain</fullName>
    </alternativeName>
</protein>
<comment type="function">
    <text evidence="16">Small subunit of the glutamine-dependent carbamoyl phosphate synthetase (CPSase). CPSase catalyzes the formation of carbamoyl phosphate from the ammonia moiety of glutamine, carbonate, and phosphate donated by ATP, constituting the first step of the biosynthetic pathway leading to pyrimidine nucleotides. The large subunit (synthetase) binds the substrates ammonia (free or transferred from glutamine from the small subunit), hydrogencarbonate and ATP and carries out an ATP-coupled ligase reaction, activating hydrogencarbonate by forming carboxy phosphate which reacts with ammonia to form carbamoyl phosphate.</text>
</comment>
<dbReference type="Pfam" id="PF25596">
    <property type="entry name" value="CPSase_L_D1"/>
    <property type="match status" value="2"/>
</dbReference>
<dbReference type="FunFam" id="3.30.1490.20:FF:000001">
    <property type="entry name" value="Carbamoyl-phosphate synthase large chain"/>
    <property type="match status" value="1"/>
</dbReference>
<feature type="binding site" evidence="17">
    <location>
        <position position="210"/>
    </location>
    <ligand>
        <name>ATP</name>
        <dbReference type="ChEBI" id="CHEBI:30616"/>
        <label>1</label>
    </ligand>
</feature>
<dbReference type="Pfam" id="PF02787">
    <property type="entry name" value="CPSase_L_D3"/>
    <property type="match status" value="1"/>
</dbReference>
<dbReference type="InterPro" id="IPR036897">
    <property type="entry name" value="CarbamoylP_synth_lsu_oligo_sf"/>
</dbReference>
<proteinExistence type="inferred from homology"/>
<dbReference type="SUPFAM" id="SSF52440">
    <property type="entry name" value="PreATP-grasp domain"/>
    <property type="match status" value="2"/>
</dbReference>
<dbReference type="InterPro" id="IPR013815">
    <property type="entry name" value="ATP_grasp_subdomain_1"/>
</dbReference>
<dbReference type="SMART" id="SM01096">
    <property type="entry name" value="CPSase_L_D3"/>
    <property type="match status" value="1"/>
</dbReference>
<evidence type="ECO:0000256" key="10">
    <source>
        <dbReference type="ARBA" id="ARBA00022840"/>
    </source>
</evidence>
<feature type="binding site" evidence="17">
    <location>
        <position position="834"/>
    </location>
    <ligand>
        <name>ATP</name>
        <dbReference type="ChEBI" id="CHEBI:30616"/>
        <label>2</label>
    </ligand>
</feature>
<feature type="binding site" evidence="17">
    <location>
        <position position="242"/>
    </location>
    <ligand>
        <name>ATP</name>
        <dbReference type="ChEBI" id="CHEBI:30616"/>
        <label>1</label>
    </ligand>
</feature>
<evidence type="ECO:0000259" key="19">
    <source>
        <dbReference type="PROSITE" id="PS51855"/>
    </source>
</evidence>
<dbReference type="InterPro" id="IPR016185">
    <property type="entry name" value="PreATP-grasp_dom_sf"/>
</dbReference>
<feature type="binding site" evidence="17">
    <location>
        <position position="780"/>
    </location>
    <ligand>
        <name>ATP</name>
        <dbReference type="ChEBI" id="CHEBI:30616"/>
        <label>2</label>
    </ligand>
</feature>
<keyword evidence="9 17" id="KW-0547">Nucleotide-binding</keyword>
<feature type="binding site" evidence="17">
    <location>
        <position position="781"/>
    </location>
    <ligand>
        <name>ATP</name>
        <dbReference type="ChEBI" id="CHEBI:30616"/>
        <label>2</label>
    </ligand>
</feature>
<dbReference type="FunFam" id="1.10.1030.10:FF:000002">
    <property type="entry name" value="Carbamoyl-phosphate synthase large chain"/>
    <property type="match status" value="1"/>
</dbReference>
<dbReference type="UniPathway" id="UPA00068">
    <property type="reaction ID" value="UER00171"/>
</dbReference>
<feature type="binding site" evidence="17">
    <location>
        <position position="241"/>
    </location>
    <ligand>
        <name>ATP</name>
        <dbReference type="ChEBI" id="CHEBI:30616"/>
        <label>1</label>
    </ligand>
</feature>
<comment type="pathway">
    <text evidence="17">Pyrimidine metabolism; UMP biosynthesis via de novo pathway; (S)-dihydroorotate from bicarbonate: step 1/3.</text>
</comment>
<dbReference type="GO" id="GO:0004087">
    <property type="term" value="F:carbamoyl-phosphate synthase (ammonia) activity"/>
    <property type="evidence" value="ECO:0007669"/>
    <property type="project" value="UniProtKB-EC"/>
</dbReference>
<dbReference type="Gene3D" id="1.10.1030.10">
    <property type="entry name" value="Carbamoyl-phosphate synthetase, large subunit oligomerisation domain"/>
    <property type="match status" value="1"/>
</dbReference>
<feature type="binding site" evidence="17">
    <location>
        <position position="836"/>
    </location>
    <ligand>
        <name>Mg(2+)</name>
        <dbReference type="ChEBI" id="CHEBI:18420"/>
        <label>4</label>
    </ligand>
</feature>
<dbReference type="Proteomes" id="UP000186341">
    <property type="component" value="Unassembled WGS sequence"/>
</dbReference>
<evidence type="ECO:0000256" key="8">
    <source>
        <dbReference type="ARBA" id="ARBA00022737"/>
    </source>
</evidence>
<dbReference type="GO" id="GO:0005737">
    <property type="term" value="C:cytoplasm"/>
    <property type="evidence" value="ECO:0007669"/>
    <property type="project" value="TreeGrafter"/>
</dbReference>
<dbReference type="Gene3D" id="3.40.50.20">
    <property type="match status" value="2"/>
</dbReference>
<evidence type="ECO:0000256" key="16">
    <source>
        <dbReference type="ARBA" id="ARBA00060037"/>
    </source>
</evidence>
<feature type="binding site" evidence="17">
    <location>
        <position position="298"/>
    </location>
    <ligand>
        <name>Mg(2+)</name>
        <dbReference type="ChEBI" id="CHEBI:18420"/>
        <label>2</label>
    </ligand>
</feature>
<dbReference type="InterPro" id="IPR005480">
    <property type="entry name" value="CPSase_lsu_oligo"/>
</dbReference>
<feature type="binding site" evidence="17">
    <location>
        <position position="298"/>
    </location>
    <ligand>
        <name>Mn(2+)</name>
        <dbReference type="ChEBI" id="CHEBI:29035"/>
        <label>1</label>
    </ligand>
</feature>
<evidence type="ECO:0000256" key="9">
    <source>
        <dbReference type="ARBA" id="ARBA00022741"/>
    </source>
</evidence>
<keyword evidence="13" id="KW-0464">Manganese</keyword>
<dbReference type="EC" id="6.3.5.5" evidence="17"/>
<dbReference type="SUPFAM" id="SSF52335">
    <property type="entry name" value="Methylglyoxal synthase-like"/>
    <property type="match status" value="1"/>
</dbReference>
<dbReference type="SUPFAM" id="SSF56059">
    <property type="entry name" value="Glutathione synthetase ATP-binding domain-like"/>
    <property type="match status" value="2"/>
</dbReference>
<dbReference type="RefSeq" id="WP_075818992.1">
    <property type="nucleotide sequence ID" value="NZ_CAJUTZ010000014.1"/>
</dbReference>
<feature type="region of interest" description="Allosteric domain" evidence="17">
    <location>
        <begin position="933"/>
        <end position="1069"/>
    </location>
</feature>
<sequence>MPKREDIKKILVIGSGPIVIGQAAEFDYAGTQACQSLREEGYEVILINSNPATIMTDSVVADRVYIEPISLDFAKRVIYKERPDAILGSLGGQTGLNLVVELAEDGILDEYGVEVLGTDLHAINKAEDRELFRSLMNEINEPVPESTIVHTVEEAVEFASGLGYPVVVRPAYTLGGTGGGFADNETELRSICEAGLKISPVHQCLIERSIAGFKEIEYEVMRDSNNNAIVVCNMENVDPVGIHTGDSIVVAPVQTLTDHENQMLRTASLKIIRALEICGGCNVQLALDPKSFKYYVIEVNPRVSRSSALASKATGYPIARISAKLAVGLTLDEILNPITKTSYACFEPSIDYVVSKFARFPFDKFPKADRHLGTQMKATGEVMSIGRTLEESMLKGIRSLEMKVDHLYMKDLDGLSQEELLEIIDRQDDVRIFAIAQYFRNGGEVETIAQRTKMDPFFLWHIQHIIDLEDEMMKNPMDASVLRELKKNGFSDSYIARSWNIPETELYEFRKANGIIPVYKMVDTCAGEFTSATPYFYSSYEQENESIPSDREKIVVLGSGPIRIGQGVEFDYATVHCVETLRDMGYEAIIINNNPETVSTDFTISDKLYFEPLTTEDVMAVIDLEKPLGTIVQFGGQTAINLAESLVERGVKILGTSLDSIDKAEDRHEFEAMLHKLDIPQPTGETAVTVEEALVIANKIGYPVLVRPSYVLGGRAMQIVHDDEELKTYMAGAVKEISHDAPVLVDKYVVGKELEIDAIADGREVYIPGVMEHIERAGVHSGDSISVYPAQTISQEVKDTIIDYARRIGEGFEFVGLYNIQFIVDHNDKVYVLEVNPRSSRTVPFLSKVTGVPMSYIATQAVLGKSLREQGYEPGYHKEDEHRVFVKAPVFSFAKLRSVDTVLGPEMKSTGEAMGSDINLEKALYKALTASGIKVSVHGNVLLTIADQDKEDILPMAKRFAEIGYGIYATRGTAKFLRENGLFVHDAAKIEEESDAATVVDIIRNGEVNFVINTMSRNDRKNEDDGFIIRRVAAENNISCMTALDTADALLKVLESLSFSMISMNEMGK</sequence>
<feature type="binding site" evidence="17">
    <location>
        <position position="779"/>
    </location>
    <ligand>
        <name>ATP</name>
        <dbReference type="ChEBI" id="CHEBI:30616"/>
        <label>2</label>
    </ligand>
</feature>
<feature type="binding site" evidence="17">
    <location>
        <position position="778"/>
    </location>
    <ligand>
        <name>ATP</name>
        <dbReference type="ChEBI" id="CHEBI:30616"/>
        <label>2</label>
    </ligand>
</feature>
<feature type="binding site" evidence="17">
    <location>
        <position position="821"/>
    </location>
    <ligand>
        <name>ATP</name>
        <dbReference type="ChEBI" id="CHEBI:30616"/>
        <label>2</label>
    </ligand>
</feature>
<dbReference type="UniPathway" id="UPA00070">
    <property type="reaction ID" value="UER00115"/>
</dbReference>
<comment type="similarity">
    <text evidence="3 17">Belongs to the CarB family.</text>
</comment>
<dbReference type="GeneID" id="82202602"/>
<dbReference type="SUPFAM" id="SSF48108">
    <property type="entry name" value="Carbamoyl phosphate synthetase, large subunit connection domain"/>
    <property type="match status" value="1"/>
</dbReference>
<dbReference type="GO" id="GO:0006541">
    <property type="term" value="P:glutamine metabolic process"/>
    <property type="evidence" value="ECO:0007669"/>
    <property type="project" value="TreeGrafter"/>
</dbReference>
<feature type="binding site" evidence="17">
    <location>
        <position position="284"/>
    </location>
    <ligand>
        <name>Mg(2+)</name>
        <dbReference type="ChEBI" id="CHEBI:18420"/>
        <label>1</label>
    </ligand>
</feature>
<name>A0A1U7NGP4_9FIRM</name>
<dbReference type="FunFam" id="3.30.470.20:FF:000026">
    <property type="entry name" value="Carbamoyl-phosphate synthase large chain"/>
    <property type="match status" value="1"/>
</dbReference>
<feature type="binding site" evidence="17">
    <location>
        <position position="175"/>
    </location>
    <ligand>
        <name>ATP</name>
        <dbReference type="ChEBI" id="CHEBI:30616"/>
        <label>1</label>
    </ligand>
</feature>
<dbReference type="OrthoDB" id="9804197at2"/>
<dbReference type="Gene3D" id="3.30.470.20">
    <property type="entry name" value="ATP-grasp fold, B domain"/>
    <property type="match status" value="2"/>
</dbReference>
<feature type="binding site" evidence="17">
    <location>
        <position position="821"/>
    </location>
    <ligand>
        <name>Mg(2+)</name>
        <dbReference type="ChEBI" id="CHEBI:18420"/>
        <label>3</label>
    </ligand>
</feature>
<dbReference type="PROSITE" id="PS00867">
    <property type="entry name" value="CPSASE_2"/>
    <property type="match status" value="2"/>
</dbReference>
<feature type="binding site" evidence="17">
    <location>
        <position position="298"/>
    </location>
    <ligand>
        <name>Mn(2+)</name>
        <dbReference type="ChEBI" id="CHEBI:29035"/>
        <label>2</label>
    </ligand>
</feature>
<feature type="binding site" evidence="17">
    <location>
        <position position="176"/>
    </location>
    <ligand>
        <name>ATP</name>
        <dbReference type="ChEBI" id="CHEBI:30616"/>
        <label>1</label>
    </ligand>
</feature>
<dbReference type="FunFam" id="3.40.50.20:FF:000002">
    <property type="entry name" value="Carbamoyl-phosphate synthase large chain"/>
    <property type="match status" value="1"/>
</dbReference>
<dbReference type="GO" id="GO:0006526">
    <property type="term" value="P:L-arginine biosynthetic process"/>
    <property type="evidence" value="ECO:0007669"/>
    <property type="project" value="UniProtKB-UniRule"/>
</dbReference>
<dbReference type="EC" id="6.3.4.16" evidence="17"/>
<feature type="binding site" evidence="17">
    <location>
        <position position="215"/>
    </location>
    <ligand>
        <name>ATP</name>
        <dbReference type="ChEBI" id="CHEBI:30616"/>
        <label>1</label>
    </ligand>
</feature>
<comment type="pathway">
    <text evidence="2 17">Amino-acid biosynthesis; L-arginine biosynthesis; carbamoyl phosphate from bicarbonate: step 1/1.</text>
</comment>
<dbReference type="InterPro" id="IPR006275">
    <property type="entry name" value="CPSase_lsu"/>
</dbReference>
<evidence type="ECO:0000256" key="6">
    <source>
        <dbReference type="ARBA" id="ARBA00022605"/>
    </source>
</evidence>
<feature type="binding site" evidence="17">
    <location>
        <position position="300"/>
    </location>
    <ligand>
        <name>Mn(2+)</name>
        <dbReference type="ChEBI" id="CHEBI:29035"/>
        <label>2</label>
    </ligand>
</feature>
<dbReference type="NCBIfam" id="NF009455">
    <property type="entry name" value="PRK12815.1"/>
    <property type="match status" value="1"/>
</dbReference>
<dbReference type="InterPro" id="IPR011761">
    <property type="entry name" value="ATP-grasp"/>
</dbReference>
<feature type="binding site" evidence="17">
    <location>
        <position position="284"/>
    </location>
    <ligand>
        <name>ATP</name>
        <dbReference type="ChEBI" id="CHEBI:30616"/>
        <label>1</label>
    </ligand>
</feature>
<dbReference type="EMBL" id="MPJW01000108">
    <property type="protein sequence ID" value="OLU40413.1"/>
    <property type="molecule type" value="Genomic_DNA"/>
</dbReference>
<evidence type="ECO:0000256" key="15">
    <source>
        <dbReference type="ARBA" id="ARBA00048816"/>
    </source>
</evidence>
<feature type="binding site" evidence="17">
    <location>
        <position position="747"/>
    </location>
    <ligand>
        <name>ATP</name>
        <dbReference type="ChEBI" id="CHEBI:30616"/>
        <label>2</label>
    </ligand>
</feature>
<evidence type="ECO:0000256" key="4">
    <source>
        <dbReference type="ARBA" id="ARBA00022571"/>
    </source>
</evidence>
<comment type="caution">
    <text evidence="20">The sequence shown here is derived from an EMBL/GenBank/DDBJ whole genome shotgun (WGS) entry which is preliminary data.</text>
</comment>
<keyword evidence="11" id="KW-0460">Magnesium</keyword>
<comment type="domain">
    <text evidence="17">The large subunit is composed of 2 ATP-grasp domains that are involved in binding the 2 ATP molecules needed for carbamoyl phosphate synthesis. The N-terminal ATP-grasp domain (referred to as the carboxyphosphate synthetic component) catalyzes the ATP-dependent phosphorylation of hydrogencarbonate to carboxyphosphate and the subsequent nucleophilic attack by ammonia to form a carbamate intermediate. The C-terminal ATP-grasp domain (referred to as the carbamoyl phosphate synthetic component) then catalyzes the phosphorylation of carbamate with the second ATP to form the end product carbamoyl phosphate. The reactive and unstable enzyme intermediates are sequentially channeled from one active site to the next through the interior of the protein over a distance of at least 96 A.</text>
</comment>
<comment type="cofactor">
    <cofactor evidence="1">
        <name>Mn(2+)</name>
        <dbReference type="ChEBI" id="CHEBI:29035"/>
    </cofactor>
</comment>
<feature type="domain" description="MGS-like" evidence="19">
    <location>
        <begin position="933"/>
        <end position="1069"/>
    </location>
</feature>
<dbReference type="FunFam" id="3.30.470.20:FF:000001">
    <property type="entry name" value="Carbamoyl-phosphate synthase large chain"/>
    <property type="match status" value="1"/>
</dbReference>
<dbReference type="InterPro" id="IPR033937">
    <property type="entry name" value="MGS_CPS_CarB"/>
</dbReference>
<feature type="binding site" evidence="17">
    <location>
        <position position="834"/>
    </location>
    <ligand>
        <name>Mn(2+)</name>
        <dbReference type="ChEBI" id="CHEBI:29035"/>
        <label>4</label>
    </ligand>
</feature>
<dbReference type="GO" id="GO:0046872">
    <property type="term" value="F:metal ion binding"/>
    <property type="evidence" value="ECO:0007669"/>
    <property type="project" value="UniProtKB-KW"/>
</dbReference>
<dbReference type="InterPro" id="IPR058047">
    <property type="entry name" value="CPSase_preATP-grasp"/>
</dbReference>
<dbReference type="GO" id="GO:0004088">
    <property type="term" value="F:carbamoyl-phosphate synthase (glutamine-hydrolyzing) activity"/>
    <property type="evidence" value="ECO:0007669"/>
    <property type="project" value="UniProtKB-UniRule"/>
</dbReference>
<keyword evidence="8 17" id="KW-0677">Repeat</keyword>
<feature type="binding site" evidence="17">
    <location>
        <position position="298"/>
    </location>
    <ligand>
        <name>Mg(2+)</name>
        <dbReference type="ChEBI" id="CHEBI:18420"/>
        <label>1</label>
    </ligand>
</feature>
<feature type="binding site" evidence="17">
    <location>
        <position position="836"/>
    </location>
    <ligand>
        <name>Mn(2+)</name>
        <dbReference type="ChEBI" id="CHEBI:29035"/>
        <label>4</label>
    </ligand>
</feature>
<comment type="cofactor">
    <cofactor evidence="17">
        <name>Mg(2+)</name>
        <dbReference type="ChEBI" id="CHEBI:18420"/>
    </cofactor>
    <cofactor evidence="17">
        <name>Mn(2+)</name>
        <dbReference type="ChEBI" id="CHEBI:29035"/>
    </cofactor>
    <text evidence="17">Binds 4 Mg(2+) or Mn(2+) ions per subunit.</text>
</comment>
<dbReference type="PANTHER" id="PTHR11405">
    <property type="entry name" value="CARBAMOYLTRANSFERASE FAMILY MEMBER"/>
    <property type="match status" value="1"/>
</dbReference>
<gene>
    <name evidence="17" type="primary">carB</name>
    <name evidence="20" type="ORF">BO222_05160</name>
</gene>
<keyword evidence="21" id="KW-1185">Reference proteome</keyword>
<evidence type="ECO:0000256" key="11">
    <source>
        <dbReference type="ARBA" id="ARBA00022842"/>
    </source>
</evidence>
<evidence type="ECO:0000256" key="14">
    <source>
        <dbReference type="ARBA" id="ARBA00047359"/>
    </source>
</evidence>
<evidence type="ECO:0000256" key="5">
    <source>
        <dbReference type="ARBA" id="ARBA00022598"/>
    </source>
</evidence>
<evidence type="ECO:0000256" key="12">
    <source>
        <dbReference type="ARBA" id="ARBA00022975"/>
    </source>
</evidence>
<dbReference type="Gene3D" id="3.40.50.1380">
    <property type="entry name" value="Methylglyoxal synthase-like domain"/>
    <property type="match status" value="1"/>
</dbReference>
<feature type="binding site" evidence="17">
    <location>
        <position position="821"/>
    </location>
    <ligand>
        <name>Mn(2+)</name>
        <dbReference type="ChEBI" id="CHEBI:29035"/>
        <label>3</label>
    </ligand>
</feature>
<keyword evidence="4 17" id="KW-0055">Arginine biosynthesis</keyword>
<comment type="subunit">
    <text evidence="17">Composed of two chains; the small (or glutamine) chain promotes the hydrolysis of glutamine to ammonia, which is used by the large (or ammonia) chain to synthesize carbamoyl phosphate. Tetramer of heterodimers (alpha,beta)4.</text>
</comment>
<dbReference type="InterPro" id="IPR036914">
    <property type="entry name" value="MGS-like_dom_sf"/>
</dbReference>
<evidence type="ECO:0000256" key="2">
    <source>
        <dbReference type="ARBA" id="ARBA00005077"/>
    </source>
</evidence>
<keyword evidence="7" id="KW-0479">Metal-binding</keyword>
<organism evidence="20 21">
    <name type="scientific">Ileibacterium valens</name>
    <dbReference type="NCBI Taxonomy" id="1862668"/>
    <lineage>
        <taxon>Bacteria</taxon>
        <taxon>Bacillati</taxon>
        <taxon>Bacillota</taxon>
        <taxon>Erysipelotrichia</taxon>
        <taxon>Erysipelotrichales</taxon>
        <taxon>Erysipelotrichaceae</taxon>
        <taxon>Ileibacterium</taxon>
    </lineage>
</organism>
<reference evidence="20 21" key="1">
    <citation type="submission" date="2016-11" db="EMBL/GenBank/DDBJ databases">
        <title>Description of two novel members of the family Erysipelotrichaceae: Ileibacterium lipovorans gen. nov., sp. nov. and Dubosiella newyorkensis, gen. nov., sp. nov.</title>
        <authorList>
            <person name="Cox L.M."/>
            <person name="Sohn J."/>
            <person name="Tyrrell K.L."/>
            <person name="Citron D.M."/>
            <person name="Lawson P.A."/>
            <person name="Patel N.B."/>
            <person name="Iizumi T."/>
            <person name="Perez-Perez G.I."/>
            <person name="Goldstein E.J."/>
            <person name="Blaser M.J."/>
        </authorList>
    </citation>
    <scope>NUCLEOTIDE SEQUENCE [LARGE SCALE GENOMIC DNA]</scope>
    <source>
        <strain evidence="20 21">NYU-BL-A3</strain>
    </source>
</reference>
<evidence type="ECO:0000313" key="20">
    <source>
        <dbReference type="EMBL" id="OLU40413.1"/>
    </source>
</evidence>
<accession>A0A1U7NGP4</accession>
<feature type="binding site" evidence="17">
    <location>
        <position position="169"/>
    </location>
    <ligand>
        <name>ATP</name>
        <dbReference type="ChEBI" id="CHEBI:30616"/>
        <label>1</label>
    </ligand>
</feature>
<feature type="binding site" evidence="17">
    <location>
        <position position="707"/>
    </location>
    <ligand>
        <name>ATP</name>
        <dbReference type="ChEBI" id="CHEBI:30616"/>
        <label>2</label>
    </ligand>
</feature>
<dbReference type="InterPro" id="IPR005479">
    <property type="entry name" value="CPAse_ATP-bd"/>
</dbReference>
<feature type="binding site" evidence="17">
    <location>
        <position position="834"/>
    </location>
    <ligand>
        <name>Mn(2+)</name>
        <dbReference type="ChEBI" id="CHEBI:29035"/>
        <label>3</label>
    </ligand>
</feature>
<dbReference type="GO" id="GO:0044205">
    <property type="term" value="P:'de novo' UMP biosynthetic process"/>
    <property type="evidence" value="ECO:0007669"/>
    <property type="project" value="UniProtKB-UniRule"/>
</dbReference>
<feature type="region of interest" description="Carboxyphosphate synthetic domain" evidence="17">
    <location>
        <begin position="1"/>
        <end position="401"/>
    </location>
</feature>
<evidence type="ECO:0000256" key="3">
    <source>
        <dbReference type="ARBA" id="ARBA00009799"/>
    </source>
</evidence>
<comment type="function">
    <text evidence="17">Large subunit of the glutamine-dependent carbamoyl phosphate synthetase (CPSase). CPSase catalyzes the formation of carbamoyl phosphate from the ammonia moiety of glutamine, carbonate, and phosphate donated by ATP, constituting the first step of 2 biosynthetic pathways, one leading to arginine and/or urea and the other to pyrimidine nucleotides. The large subunit (synthetase) binds the substrates ammonia (free or transferred from glutamine from the small subunit), hydrogencarbonate and ATP and carries out an ATP-coupled ligase reaction, activating hydrogencarbonate by forming carboxy phosphate which reacts with ammonia to form carbamoyl phosphate.</text>
</comment>
<feature type="binding site" evidence="17">
    <location>
        <position position="284"/>
    </location>
    <ligand>
        <name>Mn(2+)</name>
        <dbReference type="ChEBI" id="CHEBI:29035"/>
        <label>1</label>
    </ligand>
</feature>
<dbReference type="Gene3D" id="3.30.1490.20">
    <property type="entry name" value="ATP-grasp fold, A domain"/>
    <property type="match status" value="1"/>
</dbReference>
<dbReference type="PANTHER" id="PTHR11405:SF53">
    <property type="entry name" value="CARBAMOYL-PHOSPHATE SYNTHASE [AMMONIA], MITOCHONDRIAL"/>
    <property type="match status" value="1"/>
</dbReference>
<dbReference type="PRINTS" id="PR00098">
    <property type="entry name" value="CPSASE"/>
</dbReference>
<evidence type="ECO:0000256" key="7">
    <source>
        <dbReference type="ARBA" id="ARBA00022723"/>
    </source>
</evidence>
<comment type="catalytic activity">
    <reaction evidence="14 17">
        <text>hydrogencarbonate + NH4(+) + 2 ATP = carbamoyl phosphate + 2 ADP + phosphate + 2 H(+)</text>
        <dbReference type="Rhea" id="RHEA:18029"/>
        <dbReference type="ChEBI" id="CHEBI:15378"/>
        <dbReference type="ChEBI" id="CHEBI:17544"/>
        <dbReference type="ChEBI" id="CHEBI:28938"/>
        <dbReference type="ChEBI" id="CHEBI:30616"/>
        <dbReference type="ChEBI" id="CHEBI:43474"/>
        <dbReference type="ChEBI" id="CHEBI:58228"/>
        <dbReference type="ChEBI" id="CHEBI:456216"/>
        <dbReference type="EC" id="6.3.4.16"/>
    </reaction>
</comment>
<dbReference type="GO" id="GO:0005524">
    <property type="term" value="F:ATP binding"/>
    <property type="evidence" value="ECO:0007669"/>
    <property type="project" value="UniProtKB-UniRule"/>
</dbReference>
<feature type="binding site" evidence="17">
    <location>
        <position position="298"/>
    </location>
    <ligand>
        <name>ATP</name>
        <dbReference type="ChEBI" id="CHEBI:30616"/>
        <label>1</label>
    </ligand>
</feature>
<dbReference type="PROSITE" id="PS50975">
    <property type="entry name" value="ATP_GRASP"/>
    <property type="match status" value="2"/>
</dbReference>
<dbReference type="NCBIfam" id="NF003671">
    <property type="entry name" value="PRK05294.1"/>
    <property type="match status" value="1"/>
</dbReference>
<dbReference type="CDD" id="cd01424">
    <property type="entry name" value="MGS_CPS_II"/>
    <property type="match status" value="1"/>
</dbReference>
<dbReference type="PROSITE" id="PS00866">
    <property type="entry name" value="CPSASE_1"/>
    <property type="match status" value="2"/>
</dbReference>